<dbReference type="EMBL" id="ABEU02000016">
    <property type="protein sequence ID" value="PNR38133.1"/>
    <property type="molecule type" value="Genomic_DNA"/>
</dbReference>
<evidence type="ECO:0000313" key="2">
    <source>
        <dbReference type="EnsemblPlants" id="Pp3c16_19700V3.1"/>
    </source>
</evidence>
<reference evidence="1 3" key="2">
    <citation type="journal article" date="2018" name="Plant J.">
        <title>The Physcomitrella patens chromosome-scale assembly reveals moss genome structure and evolution.</title>
        <authorList>
            <person name="Lang D."/>
            <person name="Ullrich K.K."/>
            <person name="Murat F."/>
            <person name="Fuchs J."/>
            <person name="Jenkins J."/>
            <person name="Haas F.B."/>
            <person name="Piednoel M."/>
            <person name="Gundlach H."/>
            <person name="Van Bel M."/>
            <person name="Meyberg R."/>
            <person name="Vives C."/>
            <person name="Morata J."/>
            <person name="Symeonidi A."/>
            <person name="Hiss M."/>
            <person name="Muchero W."/>
            <person name="Kamisugi Y."/>
            <person name="Saleh O."/>
            <person name="Blanc G."/>
            <person name="Decker E.L."/>
            <person name="van Gessel N."/>
            <person name="Grimwood J."/>
            <person name="Hayes R.D."/>
            <person name="Graham S.W."/>
            <person name="Gunter L.E."/>
            <person name="McDaniel S.F."/>
            <person name="Hoernstein S.N.W."/>
            <person name="Larsson A."/>
            <person name="Li F.W."/>
            <person name="Perroud P.F."/>
            <person name="Phillips J."/>
            <person name="Ranjan P."/>
            <person name="Rokshar D.S."/>
            <person name="Rothfels C.J."/>
            <person name="Schneider L."/>
            <person name="Shu S."/>
            <person name="Stevenson D.W."/>
            <person name="Thummler F."/>
            <person name="Tillich M."/>
            <person name="Villarreal Aguilar J.C."/>
            <person name="Widiez T."/>
            <person name="Wong G.K."/>
            <person name="Wymore A."/>
            <person name="Zhang Y."/>
            <person name="Zimmer A.D."/>
            <person name="Quatrano R.S."/>
            <person name="Mayer K.F.X."/>
            <person name="Goodstein D."/>
            <person name="Casacuberta J.M."/>
            <person name="Vandepoele K."/>
            <person name="Reski R."/>
            <person name="Cuming A.C."/>
            <person name="Tuskan G.A."/>
            <person name="Maumus F."/>
            <person name="Salse J."/>
            <person name="Schmutz J."/>
            <person name="Rensing S.A."/>
        </authorList>
    </citation>
    <scope>NUCLEOTIDE SEQUENCE [LARGE SCALE GENOMIC DNA]</scope>
    <source>
        <strain evidence="2 3">cv. Gransden 2004</strain>
    </source>
</reference>
<protein>
    <submittedName>
        <fullName evidence="1 2">Uncharacterized protein</fullName>
    </submittedName>
</protein>
<gene>
    <name evidence="1" type="ORF">PHYPA_021244</name>
</gene>
<proteinExistence type="predicted"/>
<dbReference type="Gramene" id="Pp3c16_19700V3.1">
    <property type="protein sequence ID" value="Pp3c16_19700V3.1"/>
    <property type="gene ID" value="Pp3c16_19700"/>
</dbReference>
<reference evidence="2" key="3">
    <citation type="submission" date="2020-12" db="UniProtKB">
        <authorList>
            <consortium name="EnsemblPlants"/>
        </authorList>
    </citation>
    <scope>IDENTIFICATION</scope>
</reference>
<evidence type="ECO:0000313" key="3">
    <source>
        <dbReference type="Proteomes" id="UP000006727"/>
    </source>
</evidence>
<dbReference type="Proteomes" id="UP000006727">
    <property type="component" value="Chromosome 16"/>
</dbReference>
<keyword evidence="3" id="KW-1185">Reference proteome</keyword>
<evidence type="ECO:0000313" key="1">
    <source>
        <dbReference type="EMBL" id="PNR38133.1"/>
    </source>
</evidence>
<accession>A0A2K1J9D5</accession>
<dbReference type="Gramene" id="Pp3c16_19700V3.2">
    <property type="protein sequence ID" value="Pp3c16_19700V3.2"/>
    <property type="gene ID" value="Pp3c16_19700"/>
</dbReference>
<reference evidence="1 3" key="1">
    <citation type="journal article" date="2008" name="Science">
        <title>The Physcomitrella genome reveals evolutionary insights into the conquest of land by plants.</title>
        <authorList>
            <person name="Rensing S."/>
            <person name="Lang D."/>
            <person name="Zimmer A."/>
            <person name="Terry A."/>
            <person name="Salamov A."/>
            <person name="Shapiro H."/>
            <person name="Nishiyama T."/>
            <person name="Perroud P.-F."/>
            <person name="Lindquist E."/>
            <person name="Kamisugi Y."/>
            <person name="Tanahashi T."/>
            <person name="Sakakibara K."/>
            <person name="Fujita T."/>
            <person name="Oishi K."/>
            <person name="Shin-I T."/>
            <person name="Kuroki Y."/>
            <person name="Toyoda A."/>
            <person name="Suzuki Y."/>
            <person name="Hashimoto A."/>
            <person name="Yamaguchi K."/>
            <person name="Sugano A."/>
            <person name="Kohara Y."/>
            <person name="Fujiyama A."/>
            <person name="Anterola A."/>
            <person name="Aoki S."/>
            <person name="Ashton N."/>
            <person name="Barbazuk W.B."/>
            <person name="Barker E."/>
            <person name="Bennetzen J."/>
            <person name="Bezanilla M."/>
            <person name="Blankenship R."/>
            <person name="Cho S.H."/>
            <person name="Dutcher S."/>
            <person name="Estelle M."/>
            <person name="Fawcett J.A."/>
            <person name="Gundlach H."/>
            <person name="Hanada K."/>
            <person name="Heyl A."/>
            <person name="Hicks K.A."/>
            <person name="Hugh J."/>
            <person name="Lohr M."/>
            <person name="Mayer K."/>
            <person name="Melkozernov A."/>
            <person name="Murata T."/>
            <person name="Nelson D."/>
            <person name="Pils B."/>
            <person name="Prigge M."/>
            <person name="Reiss B."/>
            <person name="Renner T."/>
            <person name="Rombauts S."/>
            <person name="Rushton P."/>
            <person name="Sanderfoot A."/>
            <person name="Schween G."/>
            <person name="Shiu S.-H."/>
            <person name="Stueber K."/>
            <person name="Theodoulou F.L."/>
            <person name="Tu H."/>
            <person name="Van de Peer Y."/>
            <person name="Verrier P.J."/>
            <person name="Waters E."/>
            <person name="Wood A."/>
            <person name="Yang L."/>
            <person name="Cove D."/>
            <person name="Cuming A."/>
            <person name="Hasebe M."/>
            <person name="Lucas S."/>
            <person name="Mishler D.B."/>
            <person name="Reski R."/>
            <person name="Grigoriev I."/>
            <person name="Quatrano R.S."/>
            <person name="Boore J.L."/>
        </authorList>
    </citation>
    <scope>NUCLEOTIDE SEQUENCE [LARGE SCALE GENOMIC DNA]</scope>
    <source>
        <strain evidence="2 3">cv. Gransden 2004</strain>
    </source>
</reference>
<dbReference type="PaxDb" id="3218-PP1S4_1V6.1"/>
<dbReference type="AlphaFoldDB" id="A0A2K1J9D5"/>
<name>A0A2K1J9D5_PHYPA</name>
<sequence length="68" mass="7764">MADLNEVFALVSKKNQVDWTQLPGRLTMSILLSNTEHVRTIEEQLLQDIPDMGASLHKAIAHRLIWLI</sequence>
<organism evidence="1">
    <name type="scientific">Physcomitrium patens</name>
    <name type="common">Spreading-leaved earth moss</name>
    <name type="synonym">Physcomitrella patens</name>
    <dbReference type="NCBI Taxonomy" id="3218"/>
    <lineage>
        <taxon>Eukaryota</taxon>
        <taxon>Viridiplantae</taxon>
        <taxon>Streptophyta</taxon>
        <taxon>Embryophyta</taxon>
        <taxon>Bryophyta</taxon>
        <taxon>Bryophytina</taxon>
        <taxon>Bryopsida</taxon>
        <taxon>Funariidae</taxon>
        <taxon>Funariales</taxon>
        <taxon>Funariaceae</taxon>
        <taxon>Physcomitrium</taxon>
    </lineage>
</organism>
<dbReference type="EnsemblPlants" id="Pp3c16_19700V3.1">
    <property type="protein sequence ID" value="Pp3c16_19700V3.1"/>
    <property type="gene ID" value="Pp3c16_19700"/>
</dbReference>
<dbReference type="EnsemblPlants" id="Pp3c16_19700V3.2">
    <property type="protein sequence ID" value="Pp3c16_19700V3.2"/>
    <property type="gene ID" value="Pp3c16_19700"/>
</dbReference>
<dbReference type="InParanoid" id="A0A2K1J9D5"/>